<dbReference type="InterPro" id="IPR050130">
    <property type="entry name" value="ClpA_ClpB"/>
</dbReference>
<keyword evidence="13" id="KW-0346">Stress response</keyword>
<dbReference type="InterPro" id="IPR028299">
    <property type="entry name" value="ClpA/B_CS2"/>
</dbReference>
<comment type="subcellular location">
    <subcellularLocation>
        <location evidence="1 13">Cytoplasm</location>
    </subcellularLocation>
</comment>
<comment type="subunit">
    <text evidence="10">Homohexamer. The oligomerization is ATP-dependent.</text>
</comment>
<dbReference type="InterPro" id="IPR001270">
    <property type="entry name" value="ClpA/B"/>
</dbReference>
<keyword evidence="8 12" id="KW-0143">Chaperone</keyword>
<reference evidence="15 16" key="1">
    <citation type="submission" date="2021-08" db="EMBL/GenBank/DDBJ databases">
        <title>Comparative Genomics Analysis of the Genus Qipengyuania Reveals Extensive Genetic Diversity and Metabolic Versatility, Including the Description of Fifteen Novel Species.</title>
        <authorList>
            <person name="Liu Y."/>
        </authorList>
    </citation>
    <scope>NUCLEOTIDE SEQUENCE [LARGE SCALE GENOMIC DNA]</scope>
    <source>
        <strain evidence="15 16">1NDH13</strain>
    </source>
</reference>
<dbReference type="InterPro" id="IPR003959">
    <property type="entry name" value="ATPase_AAA_core"/>
</dbReference>
<keyword evidence="13" id="KW-0963">Cytoplasm</keyword>
<keyword evidence="7 13" id="KW-0175">Coiled coil</keyword>
<dbReference type="InterPro" id="IPR017730">
    <property type="entry name" value="Chaperonin_ClpB"/>
</dbReference>
<dbReference type="PROSITE" id="PS00870">
    <property type="entry name" value="CLPAB_1"/>
    <property type="match status" value="1"/>
</dbReference>
<proteinExistence type="inferred from homology"/>
<dbReference type="InterPro" id="IPR036628">
    <property type="entry name" value="Clp_N_dom_sf"/>
</dbReference>
<comment type="similarity">
    <text evidence="2 12">Belongs to the ClpA/ClpB family.</text>
</comment>
<evidence type="ECO:0000256" key="4">
    <source>
        <dbReference type="ARBA" id="ARBA00022737"/>
    </source>
</evidence>
<keyword evidence="6 12" id="KW-0067">ATP-binding</keyword>
<dbReference type="Pfam" id="PF17871">
    <property type="entry name" value="AAA_lid_9"/>
    <property type="match status" value="1"/>
</dbReference>
<dbReference type="InterPro" id="IPR019489">
    <property type="entry name" value="Clp_ATPase_C"/>
</dbReference>
<evidence type="ECO:0000256" key="9">
    <source>
        <dbReference type="ARBA" id="ARBA00025613"/>
    </source>
</evidence>
<evidence type="ECO:0000256" key="3">
    <source>
        <dbReference type="ARBA" id="ARBA00017574"/>
    </source>
</evidence>
<keyword evidence="5 12" id="KW-0547">Nucleotide-binding</keyword>
<evidence type="ECO:0000313" key="16">
    <source>
        <dbReference type="Proteomes" id="UP000824281"/>
    </source>
</evidence>
<dbReference type="Proteomes" id="UP000824281">
    <property type="component" value="Chromosome"/>
</dbReference>
<dbReference type="CDD" id="cd19499">
    <property type="entry name" value="RecA-like_ClpB_Hsp104-like"/>
    <property type="match status" value="1"/>
</dbReference>
<comment type="subunit">
    <text evidence="13">Homohexamer; The oligomerization is ATP-dependent.</text>
</comment>
<evidence type="ECO:0000256" key="11">
    <source>
        <dbReference type="PROSITE-ProRule" id="PRU01251"/>
    </source>
</evidence>
<sequence length="858" mass="94250">MNLEKFTDRAKGFLQAAQTVAIRMSHQRITPAHLLKALLDDEQGMAAQLIQRAGGNPGVAITEIDTALGKVPSVSGGGAQQTPGLDNDAVRALDQAEQLAEKAGDSFVPVQRILQALAMQDNDAGRALKAAGIDAKSLEAAIQEVTGGRTADSAGAEEAYDAMKKYARDLTKAARDGKLDPVIGRDEEIRRTVQILARRTKNNPALIGEPGTGKTAIAEGLALRIANGDVPDSLKGRTLMSLDMGALIAGAKYRGEFEERLKAVLDEVKGAEGQIILFIDEMHTLIGAGASEGSMDAGNLLKPALSRGELHCIGATTLDEYQKYVEKDPALQRRFQPVYIDEPSVEDTISILRGIKDKYELHHGVRITDGAIVAAAQLSNRYIQNRFLPDKAIDLMDEAASRIRMEVESKPEEIEGLDRRIIQLRIEEQALQKETDSASKDRLEALRKELSELEQQSSELTTRWQNERDKIHAEARVKEELDAARIELEQAQRGGDLQKAGELQYGKIPELEKRLQEASGQTDNALLKEEVTEDDIAGVVSRWTGIPVDKMMEGEREKLLDMENILGKRVIGQSQAIDAVSKAVRRARAGLQDPGRPLGSFLFLGPTGVGKTELTKALAGFLFDDDQAMVRIDMSEFMEKHAVARLIGAPPGYVGYEEGGVLTEAVRRRPYQVVLFDEVEKAHSDVFNVLLQVLDDGRLTDGQGRVVDFSNTLIILTSNLGSQYLANMEDGQKVEEVEPQVMDVVRGHFRPEFLNRLDEIILFHRLAQEHMAPIVDIQVARVQKLLKDRKIVLDLTDAAKKWLGRVGYDPVYGARPLKRAVQRYVQDPLADLILSGNVPDGSTVKIDEGDGALEMNVS</sequence>
<dbReference type="PANTHER" id="PTHR11638">
    <property type="entry name" value="ATP-DEPENDENT CLP PROTEASE"/>
    <property type="match status" value="1"/>
</dbReference>
<dbReference type="Gene3D" id="1.10.1780.10">
    <property type="entry name" value="Clp, N-terminal domain"/>
    <property type="match status" value="1"/>
</dbReference>
<dbReference type="RefSeq" id="WP_221425676.1">
    <property type="nucleotide sequence ID" value="NZ_CP081295.1"/>
</dbReference>
<evidence type="ECO:0000256" key="13">
    <source>
        <dbReference type="RuleBase" id="RU362034"/>
    </source>
</evidence>
<evidence type="ECO:0000313" key="15">
    <source>
        <dbReference type="EMBL" id="QZD90202.1"/>
    </source>
</evidence>
<evidence type="ECO:0000256" key="6">
    <source>
        <dbReference type="ARBA" id="ARBA00022840"/>
    </source>
</evidence>
<protein>
    <recommendedName>
        <fullName evidence="3 13">Chaperone protein ClpB</fullName>
    </recommendedName>
</protein>
<keyword evidence="4 11" id="KW-0677">Repeat</keyword>
<dbReference type="InterPro" id="IPR004176">
    <property type="entry name" value="Clp_R_N"/>
</dbReference>
<evidence type="ECO:0000256" key="12">
    <source>
        <dbReference type="RuleBase" id="RU004432"/>
    </source>
</evidence>
<dbReference type="Pfam" id="PF10431">
    <property type="entry name" value="ClpB_D2-small"/>
    <property type="match status" value="1"/>
</dbReference>
<dbReference type="PANTHER" id="PTHR11638:SF18">
    <property type="entry name" value="HEAT SHOCK PROTEIN 104"/>
    <property type="match status" value="1"/>
</dbReference>
<dbReference type="Pfam" id="PF00004">
    <property type="entry name" value="AAA"/>
    <property type="match status" value="1"/>
</dbReference>
<organism evidence="15 16">
    <name type="scientific">Qipengyuania aurantiaca</name>
    <dbReference type="NCBI Taxonomy" id="2867233"/>
    <lineage>
        <taxon>Bacteria</taxon>
        <taxon>Pseudomonadati</taxon>
        <taxon>Pseudomonadota</taxon>
        <taxon>Alphaproteobacteria</taxon>
        <taxon>Sphingomonadales</taxon>
        <taxon>Erythrobacteraceae</taxon>
        <taxon>Qipengyuania</taxon>
    </lineage>
</organism>
<dbReference type="SUPFAM" id="SSF81923">
    <property type="entry name" value="Double Clp-N motif"/>
    <property type="match status" value="1"/>
</dbReference>
<evidence type="ECO:0000256" key="5">
    <source>
        <dbReference type="ARBA" id="ARBA00022741"/>
    </source>
</evidence>
<evidence type="ECO:0000256" key="10">
    <source>
        <dbReference type="ARBA" id="ARBA00026057"/>
    </source>
</evidence>
<evidence type="ECO:0000256" key="7">
    <source>
        <dbReference type="ARBA" id="ARBA00023054"/>
    </source>
</evidence>
<dbReference type="PROSITE" id="PS51903">
    <property type="entry name" value="CLP_R"/>
    <property type="match status" value="1"/>
</dbReference>
<dbReference type="SMART" id="SM01086">
    <property type="entry name" value="ClpB_D2-small"/>
    <property type="match status" value="1"/>
</dbReference>
<dbReference type="Pfam" id="PF02861">
    <property type="entry name" value="Clp_N"/>
    <property type="match status" value="1"/>
</dbReference>
<dbReference type="Gene3D" id="3.40.50.300">
    <property type="entry name" value="P-loop containing nucleotide triphosphate hydrolases"/>
    <property type="match status" value="3"/>
</dbReference>
<dbReference type="SUPFAM" id="SSF52540">
    <property type="entry name" value="P-loop containing nucleoside triphosphate hydrolases"/>
    <property type="match status" value="2"/>
</dbReference>
<feature type="domain" description="Clp R" evidence="14">
    <location>
        <begin position="3"/>
        <end position="148"/>
    </location>
</feature>
<dbReference type="Pfam" id="PF07724">
    <property type="entry name" value="AAA_2"/>
    <property type="match status" value="1"/>
</dbReference>
<gene>
    <name evidence="13 15" type="primary">clpB</name>
    <name evidence="15" type="ORF">K3148_01995</name>
</gene>
<dbReference type="PROSITE" id="PS00871">
    <property type="entry name" value="CLPAB_2"/>
    <property type="match status" value="1"/>
</dbReference>
<dbReference type="PRINTS" id="PR00300">
    <property type="entry name" value="CLPPROTEASEA"/>
</dbReference>
<dbReference type="Gene3D" id="1.10.8.60">
    <property type="match status" value="1"/>
</dbReference>
<dbReference type="InterPro" id="IPR018368">
    <property type="entry name" value="ClpA/B_CS1"/>
</dbReference>
<comment type="function">
    <text evidence="9">Part of a stress-induced multi-chaperone system, it is involved in the recovery of the cell from heat-induced damage, in cooperation with DnaK, DnaJ and GrpE. Acts before DnaK, in the processing of protein aggregates. Protein binding stimulates the ATPase activity; ATP hydrolysis unfolds the denatured protein aggregates, which probably helps expose new hydrophobic binding sites on the surface of ClpB-bound aggregates, contributing to the solubilization and refolding of denatured protein aggregates by DnaK.</text>
</comment>
<name>A0ABX8ZRI9_9SPHN</name>
<dbReference type="EMBL" id="CP081295">
    <property type="protein sequence ID" value="QZD90202.1"/>
    <property type="molecule type" value="Genomic_DNA"/>
</dbReference>
<dbReference type="InterPro" id="IPR041546">
    <property type="entry name" value="ClpA/ClpB_AAA_lid"/>
</dbReference>
<accession>A0ABX8ZRI9</accession>
<dbReference type="InterPro" id="IPR003593">
    <property type="entry name" value="AAA+_ATPase"/>
</dbReference>
<evidence type="ECO:0000256" key="2">
    <source>
        <dbReference type="ARBA" id="ARBA00008675"/>
    </source>
</evidence>
<dbReference type="InterPro" id="IPR027417">
    <property type="entry name" value="P-loop_NTPase"/>
</dbReference>
<feature type="coiled-coil region" evidence="13">
    <location>
        <begin position="414"/>
        <end position="494"/>
    </location>
</feature>
<evidence type="ECO:0000256" key="1">
    <source>
        <dbReference type="ARBA" id="ARBA00004496"/>
    </source>
</evidence>
<dbReference type="NCBIfam" id="TIGR03346">
    <property type="entry name" value="chaperone_ClpB"/>
    <property type="match status" value="1"/>
</dbReference>
<evidence type="ECO:0000256" key="8">
    <source>
        <dbReference type="ARBA" id="ARBA00023186"/>
    </source>
</evidence>
<dbReference type="SMART" id="SM00382">
    <property type="entry name" value="AAA"/>
    <property type="match status" value="2"/>
</dbReference>
<keyword evidence="16" id="KW-1185">Reference proteome</keyword>
<dbReference type="CDD" id="cd00009">
    <property type="entry name" value="AAA"/>
    <property type="match status" value="1"/>
</dbReference>
<evidence type="ECO:0000259" key="14">
    <source>
        <dbReference type="PROSITE" id="PS51903"/>
    </source>
</evidence>